<dbReference type="HOGENOM" id="CLU_077358_4_0_11"/>
<dbReference type="InterPro" id="IPR001453">
    <property type="entry name" value="MoaB/Mog_dom"/>
</dbReference>
<dbReference type="RefSeq" id="WP_012359948.1">
    <property type="nucleotide sequence ID" value="NC_010545.1"/>
</dbReference>
<dbReference type="KEGG" id="cur:cu0697"/>
<dbReference type="EMBL" id="AM942444">
    <property type="protein sequence ID" value="CAQ04657.1"/>
    <property type="molecule type" value="Genomic_DNA"/>
</dbReference>
<feature type="compositionally biased region" description="Polar residues" evidence="3">
    <location>
        <begin position="1"/>
        <end position="12"/>
    </location>
</feature>
<accession>B1VFW8</accession>
<evidence type="ECO:0000313" key="5">
    <source>
        <dbReference type="EMBL" id="CAQ04657.1"/>
    </source>
</evidence>
<keyword evidence="2" id="KW-0501">Molybdenum cofactor biosynthesis</keyword>
<dbReference type="STRING" id="504474.cu0697"/>
<reference evidence="5 6" key="1">
    <citation type="journal article" date="2008" name="J. Biotechnol.">
        <title>The lifestyle of Corynebacterium urealyticum derived from its complete genome sequence established by pyrosequencing.</title>
        <authorList>
            <person name="Tauch A."/>
            <person name="Trost E."/>
            <person name="Tilker A."/>
            <person name="Ludewig U."/>
            <person name="Schneiker S."/>
            <person name="Goesmann A."/>
            <person name="Arnold W."/>
            <person name="Bekel T."/>
            <person name="Brinkrolf K."/>
            <person name="Brune I."/>
            <person name="Goetker S."/>
            <person name="Kalinowski J."/>
            <person name="Kamp P.-B."/>
            <person name="Lobo F.P."/>
            <person name="Viehoever P."/>
            <person name="Weisshaar B."/>
            <person name="Soriano F."/>
            <person name="Droege M."/>
            <person name="Puehler A."/>
        </authorList>
    </citation>
    <scope>NUCLEOTIDE SEQUENCE [LARGE SCALE GENOMIC DNA]</scope>
    <source>
        <strain evidence="6">ATCC 43042 / DSM 7109</strain>
    </source>
</reference>
<dbReference type="GO" id="GO:0006777">
    <property type="term" value="P:Mo-molybdopterin cofactor biosynthetic process"/>
    <property type="evidence" value="ECO:0007669"/>
    <property type="project" value="UniProtKB-KW"/>
</dbReference>
<evidence type="ECO:0000313" key="6">
    <source>
        <dbReference type="Proteomes" id="UP000001727"/>
    </source>
</evidence>
<gene>
    <name evidence="5" type="primary">moeY</name>
    <name evidence="5" type="ordered locus">cu0697</name>
</gene>
<dbReference type="AlphaFoldDB" id="B1VFW8"/>
<name>B1VFW8_CORU7</name>
<evidence type="ECO:0000256" key="3">
    <source>
        <dbReference type="SAM" id="MobiDB-lite"/>
    </source>
</evidence>
<organism evidence="5 6">
    <name type="scientific">Corynebacterium urealyticum (strain ATCC 43042 / DSM 7109)</name>
    <dbReference type="NCBI Taxonomy" id="504474"/>
    <lineage>
        <taxon>Bacteria</taxon>
        <taxon>Bacillati</taxon>
        <taxon>Actinomycetota</taxon>
        <taxon>Actinomycetes</taxon>
        <taxon>Mycobacteriales</taxon>
        <taxon>Corynebacteriaceae</taxon>
        <taxon>Corynebacterium</taxon>
    </lineage>
</organism>
<sequence length="189" mass="19973">MSGTDQHNNAAQRKSADTTQRKIADSRDDTAHRKSAKIVVVSDRIAGGERENTIGQDAAAILQEAGFSVTDLLVVPEGAEPIRKELERGIADGVTLLLTCGGTGLGPRNLTPEETLKVISTRLETVETQVLVEGLKNTPKASMSRGVIGLTSREPGGTLVVNASSSSGGMRDCLKVILAVWPSISGWIR</sequence>
<feature type="region of interest" description="Disordered" evidence="3">
    <location>
        <begin position="1"/>
        <end position="30"/>
    </location>
</feature>
<protein>
    <submittedName>
        <fullName evidence="5">Putative molybdopterin biosynthesis enzyme</fullName>
    </submittedName>
</protein>
<dbReference type="SUPFAM" id="SSF53218">
    <property type="entry name" value="Molybdenum cofactor biosynthesis proteins"/>
    <property type="match status" value="1"/>
</dbReference>
<dbReference type="eggNOG" id="COG0521">
    <property type="taxonomic scope" value="Bacteria"/>
</dbReference>
<dbReference type="Proteomes" id="UP000001727">
    <property type="component" value="Chromosome"/>
</dbReference>
<proteinExistence type="predicted"/>
<feature type="domain" description="MoaB/Mog" evidence="4">
    <location>
        <begin position="37"/>
        <end position="184"/>
    </location>
</feature>
<dbReference type="Gene3D" id="3.40.980.10">
    <property type="entry name" value="MoaB/Mog-like domain"/>
    <property type="match status" value="1"/>
</dbReference>
<comment type="pathway">
    <text evidence="1">Cofactor biosynthesis; molybdopterin biosynthesis.</text>
</comment>
<evidence type="ECO:0000256" key="1">
    <source>
        <dbReference type="ARBA" id="ARBA00005046"/>
    </source>
</evidence>
<evidence type="ECO:0000256" key="2">
    <source>
        <dbReference type="ARBA" id="ARBA00023150"/>
    </source>
</evidence>
<dbReference type="InterPro" id="IPR036425">
    <property type="entry name" value="MoaB/Mog-like_dom_sf"/>
</dbReference>
<dbReference type="InterPro" id="IPR051920">
    <property type="entry name" value="MPT_Adenylyltrnsfr/MoaC-Rel"/>
</dbReference>
<dbReference type="SMART" id="SM00852">
    <property type="entry name" value="MoCF_biosynth"/>
    <property type="match status" value="1"/>
</dbReference>
<dbReference type="Pfam" id="PF00994">
    <property type="entry name" value="MoCF_biosynth"/>
    <property type="match status" value="1"/>
</dbReference>
<evidence type="ECO:0000259" key="4">
    <source>
        <dbReference type="SMART" id="SM00852"/>
    </source>
</evidence>
<dbReference type="PANTHER" id="PTHR43764:SF1">
    <property type="entry name" value="MOLYBDOPTERIN MOLYBDOTRANSFERASE"/>
    <property type="match status" value="1"/>
</dbReference>
<dbReference type="PANTHER" id="PTHR43764">
    <property type="entry name" value="MOLYBDENUM COFACTOR BIOSYNTHESIS"/>
    <property type="match status" value="1"/>
</dbReference>
<keyword evidence="6" id="KW-1185">Reference proteome</keyword>
<feature type="compositionally biased region" description="Basic and acidic residues" evidence="3">
    <location>
        <begin position="14"/>
        <end position="30"/>
    </location>
</feature>
<dbReference type="GeneID" id="60603474"/>